<dbReference type="InterPro" id="IPR058031">
    <property type="entry name" value="AAA_lid_NorR"/>
</dbReference>
<dbReference type="PRINTS" id="PR01590">
    <property type="entry name" value="HTHFIS"/>
</dbReference>
<dbReference type="CDD" id="cd14279">
    <property type="entry name" value="CUE"/>
    <property type="match status" value="1"/>
</dbReference>
<dbReference type="SUPFAM" id="SSF46689">
    <property type="entry name" value="Homeodomain-like"/>
    <property type="match status" value="1"/>
</dbReference>
<gene>
    <name evidence="6" type="ORF">S12H4_18114</name>
</gene>
<keyword evidence="1" id="KW-0547">Nucleotide-binding</keyword>
<organism evidence="6">
    <name type="scientific">marine sediment metagenome</name>
    <dbReference type="NCBI Taxonomy" id="412755"/>
    <lineage>
        <taxon>unclassified sequences</taxon>
        <taxon>metagenomes</taxon>
        <taxon>ecological metagenomes</taxon>
    </lineage>
</organism>
<keyword evidence="2" id="KW-0067">ATP-binding</keyword>
<dbReference type="AlphaFoldDB" id="X1R032"/>
<dbReference type="GO" id="GO:0043565">
    <property type="term" value="F:sequence-specific DNA binding"/>
    <property type="evidence" value="ECO:0007669"/>
    <property type="project" value="InterPro"/>
</dbReference>
<name>X1R032_9ZZZZ</name>
<dbReference type="PROSITE" id="PS00688">
    <property type="entry name" value="SIGMA54_INTERACT_3"/>
    <property type="match status" value="1"/>
</dbReference>
<evidence type="ECO:0000256" key="2">
    <source>
        <dbReference type="ARBA" id="ARBA00022840"/>
    </source>
</evidence>
<accession>X1R032</accession>
<reference evidence="6" key="1">
    <citation type="journal article" date="2014" name="Front. Microbiol.">
        <title>High frequency of phylogenetically diverse reductive dehalogenase-homologous genes in deep subseafloor sedimentary metagenomes.</title>
        <authorList>
            <person name="Kawai M."/>
            <person name="Futagami T."/>
            <person name="Toyoda A."/>
            <person name="Takaki Y."/>
            <person name="Nishi S."/>
            <person name="Hori S."/>
            <person name="Arai W."/>
            <person name="Tsubouchi T."/>
            <person name="Morono Y."/>
            <person name="Uchiyama I."/>
            <person name="Ito T."/>
            <person name="Fujiyama A."/>
            <person name="Inagaki F."/>
            <person name="Takami H."/>
        </authorList>
    </citation>
    <scope>NUCLEOTIDE SEQUENCE</scope>
    <source>
        <strain evidence="6">Expedition CK06-06</strain>
    </source>
</reference>
<dbReference type="InterPro" id="IPR002197">
    <property type="entry name" value="HTH_Fis"/>
</dbReference>
<dbReference type="EMBL" id="BARW01008916">
    <property type="protein sequence ID" value="GAI74147.1"/>
    <property type="molecule type" value="Genomic_DNA"/>
</dbReference>
<dbReference type="InterPro" id="IPR025944">
    <property type="entry name" value="Sigma_54_int_dom_CS"/>
</dbReference>
<dbReference type="Gene3D" id="1.10.10.60">
    <property type="entry name" value="Homeodomain-like"/>
    <property type="match status" value="1"/>
</dbReference>
<protein>
    <recommendedName>
        <fullName evidence="5">Sigma-54 factor interaction domain-containing protein</fullName>
    </recommendedName>
</protein>
<dbReference type="Pfam" id="PF02954">
    <property type="entry name" value="HTH_8"/>
    <property type="match status" value="1"/>
</dbReference>
<dbReference type="GO" id="GO:0005524">
    <property type="term" value="F:ATP binding"/>
    <property type="evidence" value="ECO:0007669"/>
    <property type="project" value="UniProtKB-KW"/>
</dbReference>
<sequence length="123" mass="14146">MLIEHFVRQYAQKYKHPARHVSSAAMEKLQLYRWPGNVRELKHAIERAIILSESPTLGPDDFPLPSDKSRGQDSFQDILKLEDVERGVIEKVLHDHDGNVSRAARALGLTRASLYRRIKKYGL</sequence>
<evidence type="ECO:0000256" key="4">
    <source>
        <dbReference type="ARBA" id="ARBA00023163"/>
    </source>
</evidence>
<feature type="domain" description="Sigma-54 factor interaction" evidence="5">
    <location>
        <begin position="1"/>
        <end position="50"/>
    </location>
</feature>
<dbReference type="Pfam" id="PF25601">
    <property type="entry name" value="AAA_lid_14"/>
    <property type="match status" value="1"/>
</dbReference>
<dbReference type="GO" id="GO:0006355">
    <property type="term" value="P:regulation of DNA-templated transcription"/>
    <property type="evidence" value="ECO:0007669"/>
    <property type="project" value="InterPro"/>
</dbReference>
<evidence type="ECO:0000256" key="1">
    <source>
        <dbReference type="ARBA" id="ARBA00022741"/>
    </source>
</evidence>
<proteinExistence type="predicted"/>
<evidence type="ECO:0000313" key="6">
    <source>
        <dbReference type="EMBL" id="GAI74147.1"/>
    </source>
</evidence>
<comment type="caution">
    <text evidence="6">The sequence shown here is derived from an EMBL/GenBank/DDBJ whole genome shotgun (WGS) entry which is preliminary data.</text>
</comment>
<dbReference type="PANTHER" id="PTHR32071">
    <property type="entry name" value="TRANSCRIPTIONAL REGULATORY PROTEIN"/>
    <property type="match status" value="1"/>
</dbReference>
<keyword evidence="3" id="KW-0805">Transcription regulation</keyword>
<dbReference type="Gene3D" id="1.10.8.60">
    <property type="match status" value="1"/>
</dbReference>
<keyword evidence="4" id="KW-0804">Transcription</keyword>
<dbReference type="InterPro" id="IPR009057">
    <property type="entry name" value="Homeodomain-like_sf"/>
</dbReference>
<dbReference type="PROSITE" id="PS50045">
    <property type="entry name" value="SIGMA54_INTERACT_4"/>
    <property type="match status" value="1"/>
</dbReference>
<dbReference type="InterPro" id="IPR002078">
    <property type="entry name" value="Sigma_54_int"/>
</dbReference>
<evidence type="ECO:0000259" key="5">
    <source>
        <dbReference type="PROSITE" id="PS50045"/>
    </source>
</evidence>
<evidence type="ECO:0000256" key="3">
    <source>
        <dbReference type="ARBA" id="ARBA00023015"/>
    </source>
</evidence>